<comment type="pathway">
    <text evidence="3">Protein modification; protein ubiquitination.</text>
</comment>
<evidence type="ECO:0000256" key="5">
    <source>
        <dbReference type="ARBA" id="ARBA00022679"/>
    </source>
</evidence>
<dbReference type="FunFam" id="3.30.40.10:FF:000062">
    <property type="entry name" value="E3 ubiquitin-protein ligase RNF185"/>
    <property type="match status" value="1"/>
</dbReference>
<organism evidence="14 15">
    <name type="scientific">Clytia hemisphaerica</name>
    <dbReference type="NCBI Taxonomy" id="252671"/>
    <lineage>
        <taxon>Eukaryota</taxon>
        <taxon>Metazoa</taxon>
        <taxon>Cnidaria</taxon>
        <taxon>Hydrozoa</taxon>
        <taxon>Hydroidolina</taxon>
        <taxon>Leptothecata</taxon>
        <taxon>Obeliida</taxon>
        <taxon>Clytiidae</taxon>
        <taxon>Clytia</taxon>
    </lineage>
</organism>
<dbReference type="Pfam" id="PF00097">
    <property type="entry name" value="zf-C3HC4"/>
    <property type="match status" value="1"/>
</dbReference>
<dbReference type="AlphaFoldDB" id="A0A7M5UGZ4"/>
<keyword evidence="10" id="KW-0472">Membrane</keyword>
<evidence type="ECO:0000256" key="2">
    <source>
        <dbReference type="ARBA" id="ARBA00004308"/>
    </source>
</evidence>
<evidence type="ECO:0000256" key="7">
    <source>
        <dbReference type="ARBA" id="ARBA00022771"/>
    </source>
</evidence>
<dbReference type="OrthoDB" id="302966at2759"/>
<dbReference type="GO" id="GO:0061630">
    <property type="term" value="F:ubiquitin protein ligase activity"/>
    <property type="evidence" value="ECO:0007669"/>
    <property type="project" value="UniProtKB-EC"/>
</dbReference>
<dbReference type="CDD" id="cd16744">
    <property type="entry name" value="RING-HC_RNF185"/>
    <property type="match status" value="1"/>
</dbReference>
<comment type="catalytic activity">
    <reaction evidence="1">
        <text>S-ubiquitinyl-[E2 ubiquitin-conjugating enzyme]-L-cysteine + [acceptor protein]-L-lysine = [E2 ubiquitin-conjugating enzyme]-L-cysteine + N(6)-ubiquitinyl-[acceptor protein]-L-lysine.</text>
        <dbReference type="EC" id="2.3.2.27"/>
    </reaction>
</comment>
<dbReference type="GO" id="GO:0008270">
    <property type="term" value="F:zinc ion binding"/>
    <property type="evidence" value="ECO:0007669"/>
    <property type="project" value="UniProtKB-KW"/>
</dbReference>
<dbReference type="SMART" id="SM00184">
    <property type="entry name" value="RING"/>
    <property type="match status" value="1"/>
</dbReference>
<evidence type="ECO:0000256" key="10">
    <source>
        <dbReference type="ARBA" id="ARBA00023136"/>
    </source>
</evidence>
<evidence type="ECO:0000256" key="4">
    <source>
        <dbReference type="ARBA" id="ARBA00012483"/>
    </source>
</evidence>
<feature type="region of interest" description="Disordered" evidence="12">
    <location>
        <begin position="118"/>
        <end position="148"/>
    </location>
</feature>
<evidence type="ECO:0000256" key="6">
    <source>
        <dbReference type="ARBA" id="ARBA00022723"/>
    </source>
</evidence>
<keyword evidence="9" id="KW-0862">Zinc</keyword>
<comment type="subcellular location">
    <subcellularLocation>
        <location evidence="2">Endomembrane system</location>
    </subcellularLocation>
</comment>
<dbReference type="Gene3D" id="3.30.40.10">
    <property type="entry name" value="Zinc/RING finger domain, C3HC4 (zinc finger)"/>
    <property type="match status" value="1"/>
</dbReference>
<feature type="region of interest" description="Disordered" evidence="12">
    <location>
        <begin position="1"/>
        <end position="61"/>
    </location>
</feature>
<dbReference type="PANTHER" id="PTHR12313">
    <property type="entry name" value="E3 UBIQUITIN-PROTEIN LIGASE RNF5-RELATED"/>
    <property type="match status" value="1"/>
</dbReference>
<evidence type="ECO:0000256" key="12">
    <source>
        <dbReference type="SAM" id="MobiDB-lite"/>
    </source>
</evidence>
<evidence type="ECO:0000256" key="1">
    <source>
        <dbReference type="ARBA" id="ARBA00000900"/>
    </source>
</evidence>
<feature type="region of interest" description="Disordered" evidence="12">
    <location>
        <begin position="195"/>
        <end position="215"/>
    </location>
</feature>
<dbReference type="InterPro" id="IPR045103">
    <property type="entry name" value="RNF5/RNF185-like"/>
</dbReference>
<dbReference type="GO" id="GO:0005783">
    <property type="term" value="C:endoplasmic reticulum"/>
    <property type="evidence" value="ECO:0007669"/>
    <property type="project" value="InterPro"/>
</dbReference>
<dbReference type="Proteomes" id="UP000594262">
    <property type="component" value="Unplaced"/>
</dbReference>
<dbReference type="PROSITE" id="PS50089">
    <property type="entry name" value="ZF_RING_2"/>
    <property type="match status" value="1"/>
</dbReference>
<dbReference type="GO" id="GO:0016567">
    <property type="term" value="P:protein ubiquitination"/>
    <property type="evidence" value="ECO:0007669"/>
    <property type="project" value="UniProtKB-UniPathway"/>
</dbReference>
<evidence type="ECO:0000313" key="14">
    <source>
        <dbReference type="EnsemblMetazoa" id="CLYHEMP010184.2"/>
    </source>
</evidence>
<evidence type="ECO:0000256" key="9">
    <source>
        <dbReference type="ARBA" id="ARBA00022833"/>
    </source>
</evidence>
<keyword evidence="6" id="KW-0479">Metal-binding</keyword>
<dbReference type="PROSITE" id="PS00518">
    <property type="entry name" value="ZF_RING_1"/>
    <property type="match status" value="1"/>
</dbReference>
<feature type="domain" description="RING-type" evidence="13">
    <location>
        <begin position="67"/>
        <end position="108"/>
    </location>
</feature>
<evidence type="ECO:0000256" key="8">
    <source>
        <dbReference type="ARBA" id="ARBA00022786"/>
    </source>
</evidence>
<dbReference type="InterPro" id="IPR013083">
    <property type="entry name" value="Znf_RING/FYVE/PHD"/>
</dbReference>
<evidence type="ECO:0000313" key="15">
    <source>
        <dbReference type="Proteomes" id="UP000594262"/>
    </source>
</evidence>
<dbReference type="UniPathway" id="UPA00143"/>
<proteinExistence type="predicted"/>
<evidence type="ECO:0000256" key="3">
    <source>
        <dbReference type="ARBA" id="ARBA00004906"/>
    </source>
</evidence>
<dbReference type="SUPFAM" id="SSF57850">
    <property type="entry name" value="RING/U-box"/>
    <property type="match status" value="1"/>
</dbReference>
<reference evidence="14" key="1">
    <citation type="submission" date="2021-01" db="UniProtKB">
        <authorList>
            <consortium name="EnsemblMetazoa"/>
        </authorList>
    </citation>
    <scope>IDENTIFICATION</scope>
</reference>
<keyword evidence="7 11" id="KW-0863">Zinc-finger</keyword>
<feature type="compositionally biased region" description="Basic and acidic residues" evidence="12">
    <location>
        <begin position="123"/>
        <end position="136"/>
    </location>
</feature>
<keyword evidence="5" id="KW-0808">Transferase</keyword>
<evidence type="ECO:0000256" key="11">
    <source>
        <dbReference type="PROSITE-ProRule" id="PRU00175"/>
    </source>
</evidence>
<keyword evidence="8" id="KW-0833">Ubl conjugation pathway</keyword>
<name>A0A7M5UGZ4_9CNID</name>
<sequence length="233" mass="25810">MSEAAEVVRQRIPHSTADAGTDYRSADNNTAEPPPPTAQSQSGPTPSTTPPQSSTGEEERNDSTFECNICLDIARDAVISLCGHLFCWPCLHQWIETRPTRPVCPVCKAGISKDKVIPVYGKDNPDRKDPREKEMPPRPQAQRPEPETNYNMFNNSFFGGFGPGFGMPGQNNGGLQFSFGIGAFPFTFLSWQFGAGNNNNNNQRNGQPQTPQEREEQFLSRAFYGWPFSSLFG</sequence>
<dbReference type="EC" id="2.3.2.27" evidence="4"/>
<dbReference type="GO" id="GO:0006511">
    <property type="term" value="P:ubiquitin-dependent protein catabolic process"/>
    <property type="evidence" value="ECO:0007669"/>
    <property type="project" value="InterPro"/>
</dbReference>
<keyword evidence="15" id="KW-1185">Reference proteome</keyword>
<feature type="compositionally biased region" description="Low complexity" evidence="12">
    <location>
        <begin position="38"/>
        <end position="55"/>
    </location>
</feature>
<dbReference type="InterPro" id="IPR001841">
    <property type="entry name" value="Znf_RING"/>
</dbReference>
<accession>A0A7M5UGZ4</accession>
<dbReference type="EnsemblMetazoa" id="CLYHEMT010184.2">
    <property type="protein sequence ID" value="CLYHEMP010184.2"/>
    <property type="gene ID" value="CLYHEMG010184"/>
</dbReference>
<dbReference type="InterPro" id="IPR018957">
    <property type="entry name" value="Znf_C3HC4_RING-type"/>
</dbReference>
<evidence type="ECO:0000259" key="13">
    <source>
        <dbReference type="PROSITE" id="PS50089"/>
    </source>
</evidence>
<dbReference type="InterPro" id="IPR017907">
    <property type="entry name" value="Znf_RING_CS"/>
</dbReference>
<protein>
    <recommendedName>
        <fullName evidence="4">RING-type E3 ubiquitin transferase</fullName>
        <ecNumber evidence="4">2.3.2.27</ecNumber>
    </recommendedName>
</protein>